<feature type="compositionally biased region" description="Gly residues" evidence="6">
    <location>
        <begin position="415"/>
        <end position="431"/>
    </location>
</feature>
<feature type="region of interest" description="Disordered" evidence="6">
    <location>
        <begin position="281"/>
        <end position="314"/>
    </location>
</feature>
<feature type="region of interest" description="Disordered" evidence="6">
    <location>
        <begin position="408"/>
        <end position="444"/>
    </location>
</feature>
<accession>A0A6A6RJ63</accession>
<feature type="compositionally biased region" description="Basic residues" evidence="6">
    <location>
        <begin position="434"/>
        <end position="444"/>
    </location>
</feature>
<dbReference type="PANTHER" id="PTHR33048:SF149">
    <property type="entry name" value="UBID FAMILY DECARBOXYLASE"/>
    <property type="match status" value="1"/>
</dbReference>
<feature type="transmembrane region" description="Helical" evidence="7">
    <location>
        <begin position="7"/>
        <end position="28"/>
    </location>
</feature>
<feature type="transmembrane region" description="Helical" evidence="7">
    <location>
        <begin position="91"/>
        <end position="115"/>
    </location>
</feature>
<feature type="transmembrane region" description="Helical" evidence="7">
    <location>
        <begin position="241"/>
        <end position="264"/>
    </location>
</feature>
<feature type="transmembrane region" description="Helical" evidence="7">
    <location>
        <begin position="179"/>
        <end position="197"/>
    </location>
</feature>
<keyword evidence="4 7" id="KW-0472">Membrane</keyword>
<evidence type="ECO:0000256" key="7">
    <source>
        <dbReference type="SAM" id="Phobius"/>
    </source>
</evidence>
<comment type="subcellular location">
    <subcellularLocation>
        <location evidence="1">Membrane</location>
        <topology evidence="1">Multi-pass membrane protein</topology>
    </subcellularLocation>
</comment>
<evidence type="ECO:0000256" key="1">
    <source>
        <dbReference type="ARBA" id="ARBA00004141"/>
    </source>
</evidence>
<name>A0A6A6RJ63_9PLEO</name>
<keyword evidence="3 7" id="KW-1133">Transmembrane helix</keyword>
<feature type="transmembrane region" description="Helical" evidence="7">
    <location>
        <begin position="127"/>
        <end position="150"/>
    </location>
</feature>
<comment type="similarity">
    <text evidence="5">Belongs to the SAT4 family.</text>
</comment>
<dbReference type="AlphaFoldDB" id="A0A6A6RJ63"/>
<evidence type="ECO:0000313" key="10">
    <source>
        <dbReference type="Proteomes" id="UP000799753"/>
    </source>
</evidence>
<evidence type="ECO:0000313" key="9">
    <source>
        <dbReference type="EMBL" id="KAF2634481.1"/>
    </source>
</evidence>
<protein>
    <recommendedName>
        <fullName evidence="8">Rhodopsin domain-containing protein</fullName>
    </recommendedName>
</protein>
<sequence length="444" mass="48928">MQFNIESWVWYTLAVGLIIARLISRTLLFGTPKGLQYDDWIMTLFVLSTYTVLIVTSNIYAASHSNLLPPGFDMSTLTPTDMRVREHGSKIVIVVEQMQIAVIWACKYCLLILYHRLTHMVSPKSNLAIKLLGAYVALGFVVMEIMYFAVWCRPFSAYWAVPTKSVQCNALIDHRITNAVFNISSDLIMLCIALPMFVRSLLPLKRKLILCGIFSLGIFVILAAVLNKYYSFHEPYRGGWIFWYVREASTAILVANLPFTWTLLRKVFRLGAFDEEHPPPMAYHSSRSAGGRRTARAHEHHGTGNRTVGGGEKYVHSSNIAGGKRRSMSLIGRFAPAIRATDYASDYIDIECTPNTLRCTSPDQKHRARTSSDGTGGFHLSVPRHAHLAASRDASIDGPNAIPTVVNHGRSASGGTIGSAAVGGGGMGGGRSARDRKMRAGSST</sequence>
<evidence type="ECO:0000256" key="3">
    <source>
        <dbReference type="ARBA" id="ARBA00022989"/>
    </source>
</evidence>
<dbReference type="OrthoDB" id="3903189at2759"/>
<evidence type="ECO:0000256" key="4">
    <source>
        <dbReference type="ARBA" id="ARBA00023136"/>
    </source>
</evidence>
<gene>
    <name evidence="9" type="ORF">P280DRAFT_239584</name>
</gene>
<feature type="domain" description="Rhodopsin" evidence="8">
    <location>
        <begin position="21"/>
        <end position="266"/>
    </location>
</feature>
<organism evidence="9 10">
    <name type="scientific">Massarina eburnea CBS 473.64</name>
    <dbReference type="NCBI Taxonomy" id="1395130"/>
    <lineage>
        <taxon>Eukaryota</taxon>
        <taxon>Fungi</taxon>
        <taxon>Dikarya</taxon>
        <taxon>Ascomycota</taxon>
        <taxon>Pezizomycotina</taxon>
        <taxon>Dothideomycetes</taxon>
        <taxon>Pleosporomycetidae</taxon>
        <taxon>Pleosporales</taxon>
        <taxon>Massarineae</taxon>
        <taxon>Massarinaceae</taxon>
        <taxon>Massarina</taxon>
    </lineage>
</organism>
<feature type="transmembrane region" description="Helical" evidence="7">
    <location>
        <begin position="209"/>
        <end position="229"/>
    </location>
</feature>
<evidence type="ECO:0000256" key="6">
    <source>
        <dbReference type="SAM" id="MobiDB-lite"/>
    </source>
</evidence>
<dbReference type="InterPro" id="IPR049326">
    <property type="entry name" value="Rhodopsin_dom_fungi"/>
</dbReference>
<dbReference type="EMBL" id="MU006823">
    <property type="protein sequence ID" value="KAF2634481.1"/>
    <property type="molecule type" value="Genomic_DNA"/>
</dbReference>
<keyword evidence="2 7" id="KW-0812">Transmembrane</keyword>
<proteinExistence type="inferred from homology"/>
<evidence type="ECO:0000259" key="8">
    <source>
        <dbReference type="Pfam" id="PF20684"/>
    </source>
</evidence>
<evidence type="ECO:0000256" key="2">
    <source>
        <dbReference type="ARBA" id="ARBA00022692"/>
    </source>
</evidence>
<evidence type="ECO:0000256" key="5">
    <source>
        <dbReference type="ARBA" id="ARBA00038359"/>
    </source>
</evidence>
<dbReference type="InterPro" id="IPR052337">
    <property type="entry name" value="SAT4-like"/>
</dbReference>
<feature type="transmembrane region" description="Helical" evidence="7">
    <location>
        <begin position="40"/>
        <end position="61"/>
    </location>
</feature>
<reference evidence="9" key="1">
    <citation type="journal article" date="2020" name="Stud. Mycol.">
        <title>101 Dothideomycetes genomes: a test case for predicting lifestyles and emergence of pathogens.</title>
        <authorList>
            <person name="Haridas S."/>
            <person name="Albert R."/>
            <person name="Binder M."/>
            <person name="Bloem J."/>
            <person name="Labutti K."/>
            <person name="Salamov A."/>
            <person name="Andreopoulos B."/>
            <person name="Baker S."/>
            <person name="Barry K."/>
            <person name="Bills G."/>
            <person name="Bluhm B."/>
            <person name="Cannon C."/>
            <person name="Castanera R."/>
            <person name="Culley D."/>
            <person name="Daum C."/>
            <person name="Ezra D."/>
            <person name="Gonzalez J."/>
            <person name="Henrissat B."/>
            <person name="Kuo A."/>
            <person name="Liang C."/>
            <person name="Lipzen A."/>
            <person name="Lutzoni F."/>
            <person name="Magnuson J."/>
            <person name="Mondo S."/>
            <person name="Nolan M."/>
            <person name="Ohm R."/>
            <person name="Pangilinan J."/>
            <person name="Park H.-J."/>
            <person name="Ramirez L."/>
            <person name="Alfaro M."/>
            <person name="Sun H."/>
            <person name="Tritt A."/>
            <person name="Yoshinaga Y."/>
            <person name="Zwiers L.-H."/>
            <person name="Turgeon B."/>
            <person name="Goodwin S."/>
            <person name="Spatafora J."/>
            <person name="Crous P."/>
            <person name="Grigoriev I."/>
        </authorList>
    </citation>
    <scope>NUCLEOTIDE SEQUENCE</scope>
    <source>
        <strain evidence="9">CBS 473.64</strain>
    </source>
</reference>
<dbReference type="PANTHER" id="PTHR33048">
    <property type="entry name" value="PTH11-LIKE INTEGRAL MEMBRANE PROTEIN (AFU_ORTHOLOGUE AFUA_5G11245)"/>
    <property type="match status" value="1"/>
</dbReference>
<dbReference type="GO" id="GO:0016020">
    <property type="term" value="C:membrane"/>
    <property type="evidence" value="ECO:0007669"/>
    <property type="project" value="UniProtKB-SubCell"/>
</dbReference>
<dbReference type="Proteomes" id="UP000799753">
    <property type="component" value="Unassembled WGS sequence"/>
</dbReference>
<dbReference type="Pfam" id="PF20684">
    <property type="entry name" value="Fung_rhodopsin"/>
    <property type="match status" value="1"/>
</dbReference>
<keyword evidence="10" id="KW-1185">Reference proteome</keyword>